<feature type="transmembrane region" description="Helical" evidence="1">
    <location>
        <begin position="137"/>
        <end position="156"/>
    </location>
</feature>
<keyword evidence="1" id="KW-1133">Transmembrane helix</keyword>
<dbReference type="RefSeq" id="WP_147447809.1">
    <property type="nucleotide sequence ID" value="NZ_RBIL01000001.1"/>
</dbReference>
<gene>
    <name evidence="4" type="ORF">C8N24_2987</name>
</gene>
<reference evidence="4 5" key="1">
    <citation type="submission" date="2018-10" db="EMBL/GenBank/DDBJ databases">
        <title>Genomic Encyclopedia of Archaeal and Bacterial Type Strains, Phase II (KMG-II): from individual species to whole genera.</title>
        <authorList>
            <person name="Goeker M."/>
        </authorList>
    </citation>
    <scope>NUCLEOTIDE SEQUENCE [LARGE SCALE GENOMIC DNA]</scope>
    <source>
        <strain evidence="4 5">DSM 14954</strain>
    </source>
</reference>
<feature type="chain" id="PRO_5025039068" evidence="2">
    <location>
        <begin position="23"/>
        <end position="167"/>
    </location>
</feature>
<evidence type="ECO:0000313" key="5">
    <source>
        <dbReference type="Proteomes" id="UP000278962"/>
    </source>
</evidence>
<sequence>MRRLLIALAVLAMLVLAPAAMAGGWATVGLSSTPAGTQPRDPWTVDLTVLQHGRTPLVDVQPTVTIRSGDATRTFDAAPTGKPGVYRANVVFPTAGTWTYEVNDGFITQQPHTFPAVRIGGPVSAPATATDEGGPNVTLLALGGLAFLLAAVLLLARRHRRHEPQAA</sequence>
<dbReference type="AlphaFoldDB" id="A0A660LDJ8"/>
<protein>
    <submittedName>
        <fullName evidence="4">YtkA-like protein</fullName>
    </submittedName>
</protein>
<keyword evidence="2" id="KW-0732">Signal</keyword>
<dbReference type="Proteomes" id="UP000278962">
    <property type="component" value="Unassembled WGS sequence"/>
</dbReference>
<name>A0A660LDJ8_9ACTN</name>
<dbReference type="OrthoDB" id="9862067at2"/>
<proteinExistence type="predicted"/>
<evidence type="ECO:0000259" key="3">
    <source>
        <dbReference type="Pfam" id="PF13115"/>
    </source>
</evidence>
<feature type="signal peptide" evidence="2">
    <location>
        <begin position="1"/>
        <end position="22"/>
    </location>
</feature>
<organism evidence="4 5">
    <name type="scientific">Solirubrobacter pauli</name>
    <dbReference type="NCBI Taxonomy" id="166793"/>
    <lineage>
        <taxon>Bacteria</taxon>
        <taxon>Bacillati</taxon>
        <taxon>Actinomycetota</taxon>
        <taxon>Thermoleophilia</taxon>
        <taxon>Solirubrobacterales</taxon>
        <taxon>Solirubrobacteraceae</taxon>
        <taxon>Solirubrobacter</taxon>
    </lineage>
</organism>
<evidence type="ECO:0000256" key="2">
    <source>
        <dbReference type="SAM" id="SignalP"/>
    </source>
</evidence>
<dbReference type="InterPro" id="IPR032693">
    <property type="entry name" value="YtkA-like_dom"/>
</dbReference>
<keyword evidence="1" id="KW-0812">Transmembrane</keyword>
<evidence type="ECO:0000256" key="1">
    <source>
        <dbReference type="SAM" id="Phobius"/>
    </source>
</evidence>
<feature type="domain" description="YtkA-like" evidence="3">
    <location>
        <begin position="28"/>
        <end position="102"/>
    </location>
</feature>
<accession>A0A660LDJ8</accession>
<comment type="caution">
    <text evidence="4">The sequence shown here is derived from an EMBL/GenBank/DDBJ whole genome shotgun (WGS) entry which is preliminary data.</text>
</comment>
<dbReference type="EMBL" id="RBIL01000001">
    <property type="protein sequence ID" value="RKQ93127.1"/>
    <property type="molecule type" value="Genomic_DNA"/>
</dbReference>
<evidence type="ECO:0000313" key="4">
    <source>
        <dbReference type="EMBL" id="RKQ93127.1"/>
    </source>
</evidence>
<dbReference type="Pfam" id="PF13115">
    <property type="entry name" value="YtkA"/>
    <property type="match status" value="1"/>
</dbReference>
<keyword evidence="1" id="KW-0472">Membrane</keyword>
<keyword evidence="5" id="KW-1185">Reference proteome</keyword>